<dbReference type="InterPro" id="IPR055414">
    <property type="entry name" value="LRR_R13L4/SHOC2-like"/>
</dbReference>
<dbReference type="InterPro" id="IPR032675">
    <property type="entry name" value="LRR_dom_sf"/>
</dbReference>
<feature type="domain" description="Disease resistance R13L4/SHOC-2-like LRR" evidence="2">
    <location>
        <begin position="98"/>
        <end position="320"/>
    </location>
</feature>
<organism evidence="3 4">
    <name type="scientific">Triticum turgidum subsp. durum</name>
    <name type="common">Durum wheat</name>
    <name type="synonym">Triticum durum</name>
    <dbReference type="NCBI Taxonomy" id="4567"/>
    <lineage>
        <taxon>Eukaryota</taxon>
        <taxon>Viridiplantae</taxon>
        <taxon>Streptophyta</taxon>
        <taxon>Embryophyta</taxon>
        <taxon>Tracheophyta</taxon>
        <taxon>Spermatophyta</taxon>
        <taxon>Magnoliopsida</taxon>
        <taxon>Liliopsida</taxon>
        <taxon>Poales</taxon>
        <taxon>Poaceae</taxon>
        <taxon>BOP clade</taxon>
        <taxon>Pooideae</taxon>
        <taxon>Triticodae</taxon>
        <taxon>Triticeae</taxon>
        <taxon>Triticinae</taxon>
        <taxon>Triticum</taxon>
    </lineage>
</organism>
<accession>A0A9R0YYD6</accession>
<dbReference type="Gramene" id="TRITD6Bv1G227570.1">
    <property type="protein sequence ID" value="TRITD6Bv1G227570.1"/>
    <property type="gene ID" value="TRITD6Bv1G227570"/>
</dbReference>
<dbReference type="Proteomes" id="UP000324705">
    <property type="component" value="Chromosome 6B"/>
</dbReference>
<dbReference type="Pfam" id="PF23598">
    <property type="entry name" value="LRR_14"/>
    <property type="match status" value="1"/>
</dbReference>
<name>A0A9R0YYD6_TRITD</name>
<proteinExistence type="predicted"/>
<dbReference type="PANTHER" id="PTHR47186">
    <property type="entry name" value="LEUCINE-RICH REPEAT-CONTAINING PROTEIN 57"/>
    <property type="match status" value="1"/>
</dbReference>
<reference evidence="3 4" key="1">
    <citation type="submission" date="2017-09" db="EMBL/GenBank/DDBJ databases">
        <authorList>
            <consortium name="International Durum Wheat Genome Sequencing Consortium (IDWGSC)"/>
            <person name="Milanesi L."/>
        </authorList>
    </citation>
    <scope>NUCLEOTIDE SEQUENCE [LARGE SCALE GENOMIC DNA]</scope>
    <source>
        <strain evidence="4">cv. Svevo</strain>
    </source>
</reference>
<protein>
    <recommendedName>
        <fullName evidence="2">Disease resistance R13L4/SHOC-2-like LRR domain-containing protein</fullName>
    </recommendedName>
</protein>
<dbReference type="SUPFAM" id="SSF52058">
    <property type="entry name" value="L domain-like"/>
    <property type="match status" value="1"/>
</dbReference>
<evidence type="ECO:0000259" key="2">
    <source>
        <dbReference type="Pfam" id="PF23598"/>
    </source>
</evidence>
<gene>
    <name evidence="3" type="ORF">TRITD_6Bv1G227570</name>
</gene>
<evidence type="ECO:0000256" key="1">
    <source>
        <dbReference type="ARBA" id="ARBA00022737"/>
    </source>
</evidence>
<sequence length="342" mass="38024">MQLQTLDIRGTSIVILPRSIVKLRKLQYLRSSNQLTWCLGPISNNDSHPYLKTCMVFCTGCCIPREVIQTDGFNQRDVCTFTCCAAIPFLMGGHGNDVGVRVPRGMRRMKALHTLQGVDLVASGGIAFLRNIKGGLVGLRKLGVVRLQEKNALEFCAVISSLNLLESLSVAPEGGHDLRLDGISSPPSNLRNLKLEGIMPKLPEWVKKLENLVKLEIKFETSDQVEQDAAIEALGSLPNLAAMRLNVMHFRGEELHFVAEAFRSLVVLDVSSARKMRLVEFEEGAMPKLQQLLLQCLDIRTRFLGVDSLGSIKEVGIHQHHITEEFQAQVALNRNKPILNKL</sequence>
<dbReference type="Gene3D" id="3.80.10.10">
    <property type="entry name" value="Ribonuclease Inhibitor"/>
    <property type="match status" value="1"/>
</dbReference>
<dbReference type="AlphaFoldDB" id="A0A9R0YYD6"/>
<evidence type="ECO:0000313" key="4">
    <source>
        <dbReference type="Proteomes" id="UP000324705"/>
    </source>
</evidence>
<dbReference type="EMBL" id="LT934122">
    <property type="protein sequence ID" value="VAI63939.1"/>
    <property type="molecule type" value="Genomic_DNA"/>
</dbReference>
<keyword evidence="1" id="KW-0677">Repeat</keyword>
<evidence type="ECO:0000313" key="3">
    <source>
        <dbReference type="EMBL" id="VAI63939.1"/>
    </source>
</evidence>
<dbReference type="PANTHER" id="PTHR47186:SF57">
    <property type="entry name" value="OS02G0478300 PROTEIN"/>
    <property type="match status" value="1"/>
</dbReference>
<keyword evidence="4" id="KW-1185">Reference proteome</keyword>